<organism evidence="1 2">
    <name type="scientific">Orientia tsutsugamushi str. Gilliam</name>
    <dbReference type="NCBI Taxonomy" id="1359184"/>
    <lineage>
        <taxon>Bacteria</taxon>
        <taxon>Pseudomonadati</taxon>
        <taxon>Pseudomonadota</taxon>
        <taxon>Alphaproteobacteria</taxon>
        <taxon>Rickettsiales</taxon>
        <taxon>Rickettsiaceae</taxon>
        <taxon>Rickettsieae</taxon>
        <taxon>Orientia</taxon>
    </lineage>
</organism>
<reference evidence="1 2" key="1">
    <citation type="submission" date="2015-02" db="EMBL/GenBank/DDBJ databases">
        <title>Genome Sequencing of Rickettsiales.</title>
        <authorList>
            <person name="Daugherty S.C."/>
            <person name="Su Q."/>
            <person name="Abolude K."/>
            <person name="Beier-Sexton M."/>
            <person name="Carlyon J.A."/>
            <person name="Carter R."/>
            <person name="Day N.P."/>
            <person name="Dumler S.J."/>
            <person name="Dyachenko V."/>
            <person name="Godinez A."/>
            <person name="Kurtti T.J."/>
            <person name="Lichay M."/>
            <person name="Mullins K.E."/>
            <person name="Ott S."/>
            <person name="Pappas-Brown V."/>
            <person name="Paris D.H."/>
            <person name="Patel P."/>
            <person name="Richards A.L."/>
            <person name="Sadzewicz L."/>
            <person name="Sears K."/>
            <person name="Seidman D."/>
            <person name="Sengamalay N."/>
            <person name="Stenos J."/>
            <person name="Tallon L.J."/>
            <person name="Vincent G."/>
            <person name="Fraser C.M."/>
            <person name="Munderloh U."/>
            <person name="Dunning-Hotopp J.C."/>
        </authorList>
    </citation>
    <scope>NUCLEOTIDE SEQUENCE [LARGE SCALE GENOMIC DNA]</scope>
    <source>
        <strain evidence="1 2">Gilliam</strain>
    </source>
</reference>
<protein>
    <submittedName>
        <fullName evidence="1">PD-(D/E)XK nuclease transposase family protein</fullName>
    </submittedName>
</protein>
<dbReference type="Proteomes" id="UP000033769">
    <property type="component" value="Unassembled WGS sequence"/>
</dbReference>
<accession>A0A0F3MBM9</accession>
<dbReference type="Pfam" id="PF12784">
    <property type="entry name" value="PDDEXK_2"/>
    <property type="match status" value="1"/>
</dbReference>
<sequence length="43" mass="5090">MHLSRFLDPKNDVAFKKIFGSEKNKDILIHFLNDILLFEGKEK</sequence>
<dbReference type="AlphaFoldDB" id="A0A0F3MBM9"/>
<comment type="caution">
    <text evidence="1">The sequence shown here is derived from an EMBL/GenBank/DDBJ whole genome shotgun (WGS) entry which is preliminary data.</text>
</comment>
<name>A0A0F3MBM9_ORITS</name>
<gene>
    <name evidence="1" type="ORF">OTSGILL_0941</name>
</gene>
<proteinExistence type="predicted"/>
<evidence type="ECO:0000313" key="1">
    <source>
        <dbReference type="EMBL" id="KJV53173.1"/>
    </source>
</evidence>
<dbReference type="PATRIC" id="fig|1359184.3.peg.184"/>
<dbReference type="EMBL" id="LANO01000011">
    <property type="protein sequence ID" value="KJV53173.1"/>
    <property type="molecule type" value="Genomic_DNA"/>
</dbReference>
<evidence type="ECO:0000313" key="2">
    <source>
        <dbReference type="Proteomes" id="UP000033769"/>
    </source>
</evidence>